<accession>A0A0G0K319</accession>
<organism evidence="1 2">
    <name type="scientific">Berkelbacteria bacterium GW2011_GWB1_38_5</name>
    <dbReference type="NCBI Taxonomy" id="1618336"/>
    <lineage>
        <taxon>Bacteria</taxon>
        <taxon>Candidatus Berkelbacteria</taxon>
    </lineage>
</organism>
<protein>
    <submittedName>
        <fullName evidence="1">Uncharacterized protein</fullName>
    </submittedName>
</protein>
<dbReference type="STRING" id="1618336.US94_C0014G0001"/>
<feature type="non-terminal residue" evidence="1">
    <location>
        <position position="1"/>
    </location>
</feature>
<gene>
    <name evidence="1" type="ORF">US94_C0014G0001</name>
</gene>
<evidence type="ECO:0000313" key="1">
    <source>
        <dbReference type="EMBL" id="KKQ74083.1"/>
    </source>
</evidence>
<comment type="caution">
    <text evidence="1">The sequence shown here is derived from an EMBL/GenBank/DDBJ whole genome shotgun (WGS) entry which is preliminary data.</text>
</comment>
<proteinExistence type="predicted"/>
<dbReference type="EMBL" id="LBUX01000014">
    <property type="protein sequence ID" value="KKQ74083.1"/>
    <property type="molecule type" value="Genomic_DNA"/>
</dbReference>
<name>A0A0G0K319_9BACT</name>
<evidence type="ECO:0000313" key="2">
    <source>
        <dbReference type="Proteomes" id="UP000034498"/>
    </source>
</evidence>
<dbReference type="PATRIC" id="fig|1618336.3.peg.288"/>
<dbReference type="Proteomes" id="UP000034498">
    <property type="component" value="Unassembled WGS sequence"/>
</dbReference>
<sequence>IFGVPNSDAIWFSWLDSAFDINTRRYNGSTLDTELLPVAGAAVVLGPAIVGNSSNLYLVYQKVADTTILVRQSRSLTDGTTAWSGTETTLEDHASENLTYPSIGEVMNQDYLDVVYSTATNAIVRHMSASLAPPISISGTCYQYDRSTPCADAGAEVIAVAINGVLQAQTDGTVDGSWIISGVTQPSANATITVFINGEATPGERATAVTKYNSGGTGNIGGVTLYQRHLTIGSDQNTTVAHTDMDDYDYNAGADADDSDIIYDIDASNDLTVDNLGSYSDEMLLIIGSNTYRPDSASSGNVITHDIEIDGTVTADNNTFYIGGSWNNDATFTANGSTVNFNSTTGTETIDSTGASVSLFNALTHTGASTLQLVTAIDVNSGGFSQTAGTFNSNSQNQNFSGAFSLSVGTTYTKGGTLTFDGGSQVVTDSTAAPGQDLGVVTIGPSTTTSVSTANKMNVTDLTIGADDTFDISSDTLTVRGTGTPFTKDGTFTVTSSTVVYAGAGATNITTTQYNNLTFTPESGTPTYSLTGNLTTPNDPTGDITINASAKLDTTGLNYNISVSRISIQGGELKANDSTITLTGTSGILLTNNSGTFTYDTSAVIMNPDADFTDPNFLTSGSINLYDLQITPLMSAHRTYTFGSGVINIYNNFDINPDSSGGTKNGIFYMGDAIAVSGATTITETGNTTSTLDTVDASDHALTSGSISIATTSSTLNANGSSITLTGTGSPLSITGAFNTGDSTVVFSGNGAVNINALTYYNLTFSPTLTAGVGDIVYTGAGATAITNNWDIYPSGSANSLTYNLGGNITGNPNITIRRNGSNATSAVDTTGLNRNIDATNLDIQTGGTLAVNGSTIAVLGNWSNSGTFTANSSTVTFRGTNEATVSGSSTFNHLTMNTTTDGAKTIKFTAGTTQTINGTWTLDGDVGKVLTLRSTLDTNAWGFAIPADINPAGDYIDVKDSQNNTNAYRITAGANTTDNGNNVPGWIFVTNTAPNDPSALAQKKTTDVTITVNTWTNETSVKFTATASDTDNPDTLYLCIEKDQTSTAFSGTEDSCGSGVAYSGTPVTVINTISGQTDATAYHWQARIKDAANAYSGWVSFGGNTDPNDMDYGIDTTAPTGGSVTDSANTGSLTQLGATLSGFDANASGLNKYEYAIGTTSGGTDTKTWTDNGTSTTISATGLNLQTSVTYYFTVRVTDNATNVGTAVNATGQMVLPTLSFTLGSTSVNFNNLNAGNSYTDTKNHTLGVTTNAANGYSIYGYTTQLLTSLQYPSKSIANYAGTWAVPTTWSGYGFGYTSSDDLVQGSDRFGTGTKYAGFSQTVPGNIVADHTAAINGSTGEANDSWTITYQVATSNIQEASTYQTTAIYIAVPNF</sequence>
<reference evidence="1 2" key="1">
    <citation type="journal article" date="2015" name="Nature">
        <title>rRNA introns, odd ribosomes, and small enigmatic genomes across a large radiation of phyla.</title>
        <authorList>
            <person name="Brown C.T."/>
            <person name="Hug L.A."/>
            <person name="Thomas B.C."/>
            <person name="Sharon I."/>
            <person name="Castelle C.J."/>
            <person name="Singh A."/>
            <person name="Wilkins M.J."/>
            <person name="Williams K.H."/>
            <person name="Banfield J.F."/>
        </authorList>
    </citation>
    <scope>NUCLEOTIDE SEQUENCE [LARGE SCALE GENOMIC DNA]</scope>
</reference>